<sequence>MAITAVKLRVARKLNSMNLLSLLRPRRRHRKLASKPNTFAASSFDGLSKTSDESSDREEVLTPINDSSVHSSIPDELIPVPLHAHQSTCPGVSSKALIKPGLQGSNIKDLSQEGMEQRMFAFRLIISFNTIMLILISELSRGWKRLSEIGLGTTLSIKNALADIFLVILDLAFGLFVIMLYSRELSMKPLVLALDELKLLSTYFVAPRPLRSYSNDLCEILGFFKNSSDF</sequence>
<keyword evidence="2" id="KW-1185">Reference proteome</keyword>
<evidence type="ECO:0000313" key="1">
    <source>
        <dbReference type="EMBL" id="KAJ7544024.1"/>
    </source>
</evidence>
<reference evidence="2" key="1">
    <citation type="journal article" date="2024" name="Proc. Natl. Acad. Sci. U.S.A.">
        <title>Extraordinary preservation of gene collinearity over three hundred million years revealed in homosporous lycophytes.</title>
        <authorList>
            <person name="Li C."/>
            <person name="Wickell D."/>
            <person name="Kuo L.Y."/>
            <person name="Chen X."/>
            <person name="Nie B."/>
            <person name="Liao X."/>
            <person name="Peng D."/>
            <person name="Ji J."/>
            <person name="Jenkins J."/>
            <person name="Williams M."/>
            <person name="Shu S."/>
            <person name="Plott C."/>
            <person name="Barry K."/>
            <person name="Rajasekar S."/>
            <person name="Grimwood J."/>
            <person name="Han X."/>
            <person name="Sun S."/>
            <person name="Hou Z."/>
            <person name="He W."/>
            <person name="Dai G."/>
            <person name="Sun C."/>
            <person name="Schmutz J."/>
            <person name="Leebens-Mack J.H."/>
            <person name="Li F.W."/>
            <person name="Wang L."/>
        </authorList>
    </citation>
    <scope>NUCLEOTIDE SEQUENCE [LARGE SCALE GENOMIC DNA]</scope>
    <source>
        <strain evidence="2">cv. PW_Plant_1</strain>
    </source>
</reference>
<evidence type="ECO:0000313" key="2">
    <source>
        <dbReference type="Proteomes" id="UP001162992"/>
    </source>
</evidence>
<proteinExistence type="predicted"/>
<protein>
    <submittedName>
        <fullName evidence="1">Uncharacterized protein</fullName>
    </submittedName>
</protein>
<organism evidence="1 2">
    <name type="scientific">Diphasiastrum complanatum</name>
    <name type="common">Issler's clubmoss</name>
    <name type="synonym">Lycopodium complanatum</name>
    <dbReference type="NCBI Taxonomy" id="34168"/>
    <lineage>
        <taxon>Eukaryota</taxon>
        <taxon>Viridiplantae</taxon>
        <taxon>Streptophyta</taxon>
        <taxon>Embryophyta</taxon>
        <taxon>Tracheophyta</taxon>
        <taxon>Lycopodiopsida</taxon>
        <taxon>Lycopodiales</taxon>
        <taxon>Lycopodiaceae</taxon>
        <taxon>Lycopodioideae</taxon>
        <taxon>Diphasiastrum</taxon>
    </lineage>
</organism>
<dbReference type="EMBL" id="CM055100">
    <property type="protein sequence ID" value="KAJ7544024.1"/>
    <property type="molecule type" value="Genomic_DNA"/>
</dbReference>
<gene>
    <name evidence="1" type="ORF">O6H91_09G062000</name>
</gene>
<dbReference type="Proteomes" id="UP001162992">
    <property type="component" value="Chromosome 9"/>
</dbReference>
<accession>A0ACC2CPV9</accession>
<name>A0ACC2CPV9_DIPCM</name>
<comment type="caution">
    <text evidence="1">The sequence shown here is derived from an EMBL/GenBank/DDBJ whole genome shotgun (WGS) entry which is preliminary data.</text>
</comment>